<keyword evidence="1" id="KW-0812">Transmembrane</keyword>
<proteinExistence type="predicted"/>
<accession>A0AB33L3H1</accession>
<feature type="transmembrane region" description="Helical" evidence="1">
    <location>
        <begin position="100"/>
        <end position="118"/>
    </location>
</feature>
<evidence type="ECO:0000313" key="2">
    <source>
        <dbReference type="EMBL" id="BFP67702.1"/>
    </source>
</evidence>
<dbReference type="AlphaFoldDB" id="A0AB33L3H1"/>
<reference evidence="2" key="1">
    <citation type="submission" date="2024-08" db="EMBL/GenBank/DDBJ databases">
        <title>Whole genome sequence of Tenacibaculum sp. strain pbs-1 associated with black-spot shell disease in Akoya pearl oysters.</title>
        <authorList>
            <person name="Sakatoku A."/>
            <person name="Suzuki T."/>
            <person name="Hatano K."/>
            <person name="Seki M."/>
            <person name="Tanaka D."/>
            <person name="Nakamura S."/>
            <person name="Suzuki N."/>
            <person name="Isshiki T."/>
        </authorList>
    </citation>
    <scope>NUCLEOTIDE SEQUENCE</scope>
    <source>
        <strain evidence="2">Pbs-1</strain>
    </source>
</reference>
<name>A0AB33L3H1_9FLAO</name>
<keyword evidence="1" id="KW-0472">Membrane</keyword>
<gene>
    <name evidence="2" type="ORF">Pbs1_10450</name>
</gene>
<evidence type="ECO:0000256" key="1">
    <source>
        <dbReference type="SAM" id="Phobius"/>
    </source>
</evidence>
<organism evidence="2">
    <name type="scientific">Tenacibaculum sp. Pbs-1</name>
    <dbReference type="NCBI Taxonomy" id="3238748"/>
    <lineage>
        <taxon>Bacteria</taxon>
        <taxon>Pseudomonadati</taxon>
        <taxon>Bacteroidota</taxon>
        <taxon>Flavobacteriia</taxon>
        <taxon>Flavobacteriales</taxon>
        <taxon>Flavobacteriaceae</taxon>
        <taxon>Tenacibaculum</taxon>
    </lineage>
</organism>
<sequence length="170" mass="19736">MNRKEAKLADKLLLELIKKENKDQLNWVNIYNLNFCETDSKKLKRLTYLIRKEQNELPDKLITGRNESLRPNEPHINDFKDSGGFYGIYKQRRKKRLTEILKISVAITTLGILIYSTFIKNSQTEKKIESKSIKSLHQIKNETSSTNMDTVNIKTIKSTATNNSNRSTSQ</sequence>
<dbReference type="EMBL" id="AP035888">
    <property type="protein sequence ID" value="BFP67702.1"/>
    <property type="molecule type" value="Genomic_DNA"/>
</dbReference>
<keyword evidence="1" id="KW-1133">Transmembrane helix</keyword>
<protein>
    <submittedName>
        <fullName evidence="2">Uncharacterized protein</fullName>
    </submittedName>
</protein>